<dbReference type="PANTHER" id="PTHR35995">
    <property type="entry name" value="OS04G0690500 PROTEIN"/>
    <property type="match status" value="1"/>
</dbReference>
<dbReference type="AlphaFoldDB" id="A0A5J9U125"/>
<dbReference type="EMBL" id="RWGY01000031">
    <property type="protein sequence ID" value="TVU16701.1"/>
    <property type="molecule type" value="Genomic_DNA"/>
</dbReference>
<evidence type="ECO:0000313" key="3">
    <source>
        <dbReference type="Proteomes" id="UP000324897"/>
    </source>
</evidence>
<dbReference type="Gramene" id="TVU16701">
    <property type="protein sequence ID" value="TVU16701"/>
    <property type="gene ID" value="EJB05_40276"/>
</dbReference>
<proteinExistence type="predicted"/>
<feature type="region of interest" description="Disordered" evidence="1">
    <location>
        <begin position="132"/>
        <end position="203"/>
    </location>
</feature>
<evidence type="ECO:0000313" key="2">
    <source>
        <dbReference type="EMBL" id="TVU16701.1"/>
    </source>
</evidence>
<keyword evidence="3" id="KW-1185">Reference proteome</keyword>
<organism evidence="2 3">
    <name type="scientific">Eragrostis curvula</name>
    <name type="common">weeping love grass</name>
    <dbReference type="NCBI Taxonomy" id="38414"/>
    <lineage>
        <taxon>Eukaryota</taxon>
        <taxon>Viridiplantae</taxon>
        <taxon>Streptophyta</taxon>
        <taxon>Embryophyta</taxon>
        <taxon>Tracheophyta</taxon>
        <taxon>Spermatophyta</taxon>
        <taxon>Magnoliopsida</taxon>
        <taxon>Liliopsida</taxon>
        <taxon>Poales</taxon>
        <taxon>Poaceae</taxon>
        <taxon>PACMAD clade</taxon>
        <taxon>Chloridoideae</taxon>
        <taxon>Eragrostideae</taxon>
        <taxon>Eragrostidinae</taxon>
        <taxon>Eragrostis</taxon>
    </lineage>
</organism>
<protein>
    <submittedName>
        <fullName evidence="2">Uncharacterized protein</fullName>
    </submittedName>
</protein>
<name>A0A5J9U125_9POAL</name>
<comment type="caution">
    <text evidence="2">The sequence shown here is derived from an EMBL/GenBank/DDBJ whole genome shotgun (WGS) entry which is preliminary data.</text>
</comment>
<dbReference type="OrthoDB" id="1924480at2759"/>
<evidence type="ECO:0000256" key="1">
    <source>
        <dbReference type="SAM" id="MobiDB-lite"/>
    </source>
</evidence>
<sequence length="203" mass="21259">MNRQLGQAGDSPYCSFHPRELVVGVCASCLKDRLLLLLAAKDGDAVVFRGPALRRRTSSISLPKVFALGSSFLQRIDSRHHQRHHSTYSDDGDDTTSIASLDDSFISIKFEDNGKATWDKAAVDLQSATNKAAAAAPAPVRSSSSSKVGGGGGSREAGRRHAVAQAGGGAPSATGALEEIGGWDDDGRQDQQGGKGEGERVDP</sequence>
<feature type="compositionally biased region" description="Low complexity" evidence="1">
    <location>
        <begin position="132"/>
        <end position="147"/>
    </location>
</feature>
<accession>A0A5J9U125</accession>
<reference evidence="2 3" key="1">
    <citation type="journal article" date="2019" name="Sci. Rep.">
        <title>A high-quality genome of Eragrostis curvula grass provides insights into Poaceae evolution and supports new strategies to enhance forage quality.</title>
        <authorList>
            <person name="Carballo J."/>
            <person name="Santos B.A.C.M."/>
            <person name="Zappacosta D."/>
            <person name="Garbus I."/>
            <person name="Selva J.P."/>
            <person name="Gallo C.A."/>
            <person name="Diaz A."/>
            <person name="Albertini E."/>
            <person name="Caccamo M."/>
            <person name="Echenique V."/>
        </authorList>
    </citation>
    <scope>NUCLEOTIDE SEQUENCE [LARGE SCALE GENOMIC DNA]</scope>
    <source>
        <strain evidence="3">cv. Victoria</strain>
        <tissue evidence="2">Leaf</tissue>
    </source>
</reference>
<dbReference type="Proteomes" id="UP000324897">
    <property type="component" value="Unassembled WGS sequence"/>
</dbReference>
<gene>
    <name evidence="2" type="ORF">EJB05_40276</name>
</gene>
<dbReference type="PANTHER" id="PTHR35995:SF1">
    <property type="entry name" value="OS04G0690500 PROTEIN"/>
    <property type="match status" value="1"/>
</dbReference>